<evidence type="ECO:0000313" key="1">
    <source>
        <dbReference type="EMBL" id="CCD54622.1"/>
    </source>
</evidence>
<name>G2YSM4_BOTF4</name>
<gene>
    <name evidence="1" type="ORF">BofuT4_uP126700.1</name>
</gene>
<protein>
    <submittedName>
        <fullName evidence="1">Uncharacterized protein</fullName>
    </submittedName>
</protein>
<dbReference type="EMBL" id="FQ790351">
    <property type="protein sequence ID" value="CCD54622.1"/>
    <property type="molecule type" value="Genomic_DNA"/>
</dbReference>
<dbReference type="InParanoid" id="G2YSM4"/>
<reference evidence="2" key="1">
    <citation type="journal article" date="2011" name="PLoS Genet.">
        <title>Genomic analysis of the necrotrophic fungal pathogens Sclerotinia sclerotiorum and Botrytis cinerea.</title>
        <authorList>
            <person name="Amselem J."/>
            <person name="Cuomo C.A."/>
            <person name="van Kan J.A."/>
            <person name="Viaud M."/>
            <person name="Benito E.P."/>
            <person name="Couloux A."/>
            <person name="Coutinho P.M."/>
            <person name="de Vries R.P."/>
            <person name="Dyer P.S."/>
            <person name="Fillinger S."/>
            <person name="Fournier E."/>
            <person name="Gout L."/>
            <person name="Hahn M."/>
            <person name="Kohn L."/>
            <person name="Lapalu N."/>
            <person name="Plummer K.M."/>
            <person name="Pradier J.M."/>
            <person name="Quevillon E."/>
            <person name="Sharon A."/>
            <person name="Simon A."/>
            <person name="ten Have A."/>
            <person name="Tudzynski B."/>
            <person name="Tudzynski P."/>
            <person name="Wincker P."/>
            <person name="Andrew M."/>
            <person name="Anthouard V."/>
            <person name="Beever R.E."/>
            <person name="Beffa R."/>
            <person name="Benoit I."/>
            <person name="Bouzid O."/>
            <person name="Brault B."/>
            <person name="Chen Z."/>
            <person name="Choquer M."/>
            <person name="Collemare J."/>
            <person name="Cotton P."/>
            <person name="Danchin E.G."/>
            <person name="Da Silva C."/>
            <person name="Gautier A."/>
            <person name="Giraud C."/>
            <person name="Giraud T."/>
            <person name="Gonzalez C."/>
            <person name="Grossetete S."/>
            <person name="Guldener U."/>
            <person name="Henrissat B."/>
            <person name="Howlett B.J."/>
            <person name="Kodira C."/>
            <person name="Kretschmer M."/>
            <person name="Lappartient A."/>
            <person name="Leroch M."/>
            <person name="Levis C."/>
            <person name="Mauceli E."/>
            <person name="Neuveglise C."/>
            <person name="Oeser B."/>
            <person name="Pearson M."/>
            <person name="Poulain J."/>
            <person name="Poussereau N."/>
            <person name="Quesneville H."/>
            <person name="Rascle C."/>
            <person name="Schumacher J."/>
            <person name="Segurens B."/>
            <person name="Sexton A."/>
            <person name="Silva E."/>
            <person name="Sirven C."/>
            <person name="Soanes D.M."/>
            <person name="Talbot N.J."/>
            <person name="Templeton M."/>
            <person name="Yandava C."/>
            <person name="Yarden O."/>
            <person name="Zeng Q."/>
            <person name="Rollins J.A."/>
            <person name="Lebrun M.H."/>
            <person name="Dickman M."/>
        </authorList>
    </citation>
    <scope>NUCLEOTIDE SEQUENCE [LARGE SCALE GENOMIC DNA]</scope>
    <source>
        <strain evidence="2">T4</strain>
    </source>
</reference>
<accession>G2YSM4</accession>
<proteinExistence type="predicted"/>
<sequence length="61" mass="7253">MTQTPYNKEELTYRTRSVDPYRFYGERCRTQTPPYIASQVLFSRFHLFPSSSPRSNLTNDT</sequence>
<dbReference type="AlphaFoldDB" id="G2YSM4"/>
<evidence type="ECO:0000313" key="2">
    <source>
        <dbReference type="Proteomes" id="UP000008177"/>
    </source>
</evidence>
<dbReference type="Proteomes" id="UP000008177">
    <property type="component" value="Unplaced contigs"/>
</dbReference>
<dbReference type="HOGENOM" id="CLU_2922393_0_0_1"/>
<organism evidence="1 2">
    <name type="scientific">Botryotinia fuckeliana (strain T4)</name>
    <name type="common">Noble rot fungus</name>
    <name type="synonym">Botrytis cinerea</name>
    <dbReference type="NCBI Taxonomy" id="999810"/>
    <lineage>
        <taxon>Eukaryota</taxon>
        <taxon>Fungi</taxon>
        <taxon>Dikarya</taxon>
        <taxon>Ascomycota</taxon>
        <taxon>Pezizomycotina</taxon>
        <taxon>Leotiomycetes</taxon>
        <taxon>Helotiales</taxon>
        <taxon>Sclerotiniaceae</taxon>
        <taxon>Botrytis</taxon>
    </lineage>
</organism>